<dbReference type="RefSeq" id="WP_053181131.1">
    <property type="nucleotide sequence ID" value="NZ_LGIA01000073.1"/>
</dbReference>
<protein>
    <submittedName>
        <fullName evidence="1">Hemagglutinin</fullName>
    </submittedName>
</protein>
<sequence>MKNIAKALIVTLTIVLFTGCYDRDIIDLKEFNHSLPEVENLNYTQQGSVVTLTWQIPSDISADFNRPLEASIQVVEDNIYRQKIIVGNENTTADITIDTSKEYRFVVKLLGYLTDEAKEEGKPDRVYSDGQVIEID</sequence>
<dbReference type="Proteomes" id="UP000036958">
    <property type="component" value="Unassembled WGS sequence"/>
</dbReference>
<evidence type="ECO:0000313" key="2">
    <source>
        <dbReference type="Proteomes" id="UP000036958"/>
    </source>
</evidence>
<evidence type="ECO:0000313" key="1">
    <source>
        <dbReference type="EMBL" id="KOH45750.1"/>
    </source>
</evidence>
<dbReference type="STRING" id="1409788.NC99_14290"/>
<dbReference type="Pfam" id="PF16303">
    <property type="entry name" value="DUF4945"/>
    <property type="match status" value="1"/>
</dbReference>
<proteinExistence type="predicted"/>
<dbReference type="PROSITE" id="PS51257">
    <property type="entry name" value="PROKAR_LIPOPROTEIN"/>
    <property type="match status" value="1"/>
</dbReference>
<accession>A0A0L8VBA3</accession>
<dbReference type="AlphaFoldDB" id="A0A0L8VBA3"/>
<organism evidence="1 2">
    <name type="scientific">Sunxiuqinia dokdonensis</name>
    <dbReference type="NCBI Taxonomy" id="1409788"/>
    <lineage>
        <taxon>Bacteria</taxon>
        <taxon>Pseudomonadati</taxon>
        <taxon>Bacteroidota</taxon>
        <taxon>Bacteroidia</taxon>
        <taxon>Marinilabiliales</taxon>
        <taxon>Prolixibacteraceae</taxon>
        <taxon>Sunxiuqinia</taxon>
    </lineage>
</organism>
<dbReference type="OrthoDB" id="1094724at2"/>
<reference evidence="2" key="1">
    <citation type="submission" date="2015-07" db="EMBL/GenBank/DDBJ databases">
        <title>Genome sequencing of Sunxiuqinia dokdonensis strain SK.</title>
        <authorList>
            <person name="Ahn S."/>
            <person name="Kim B.-C."/>
        </authorList>
    </citation>
    <scope>NUCLEOTIDE SEQUENCE [LARGE SCALE GENOMIC DNA]</scope>
    <source>
        <strain evidence="2">SK</strain>
    </source>
</reference>
<dbReference type="InterPro" id="IPR032544">
    <property type="entry name" value="DUF4945"/>
</dbReference>
<dbReference type="EMBL" id="LGIA01000073">
    <property type="protein sequence ID" value="KOH45750.1"/>
    <property type="molecule type" value="Genomic_DNA"/>
</dbReference>
<comment type="caution">
    <text evidence="1">The sequence shown here is derived from an EMBL/GenBank/DDBJ whole genome shotgun (WGS) entry which is preliminary data.</text>
</comment>
<keyword evidence="2" id="KW-1185">Reference proteome</keyword>
<name>A0A0L8VBA3_9BACT</name>
<gene>
    <name evidence="1" type="ORF">NC99_14290</name>
</gene>